<dbReference type="OrthoDB" id="8442111at2759"/>
<dbReference type="SMART" id="SM01394">
    <property type="entry name" value="S_100"/>
    <property type="match status" value="1"/>
</dbReference>
<reference evidence="4" key="3">
    <citation type="submission" date="2022-01" db="EMBL/GenBank/DDBJ databases">
        <authorList>
            <person name="Rubenstein D.R."/>
        </authorList>
    </citation>
    <scope>NUCLEOTIDE SEQUENCE</scope>
    <source>
        <strain evidence="4">SS15</strain>
        <tissue evidence="4">Liver</tissue>
    </source>
</reference>
<name>A0A835NFD5_9PASS</name>
<dbReference type="Gene3D" id="1.10.238.10">
    <property type="entry name" value="EF-hand"/>
    <property type="match status" value="1"/>
</dbReference>
<proteinExistence type="predicted"/>
<sequence length="201" mass="21786">RGSPGEFSPSLVRCPAGEGAEHGRTDGRTDGRRRPGGVCASVRPHQETQHRHRGDKGCAVPSCGAGIKPPEISRNAPKPPEPPKPPWGRDLPAARGVSGAMATAEVAESSELTELEAAIERIVTVFVTFAAKEGRKGTLTAGEFKELVRLQLPNLMKDVPSLEEKMSELDVNNDEELRFGEYWRLIGELAKAMRKEKAGKK</sequence>
<feature type="compositionally biased region" description="Pro residues" evidence="1">
    <location>
        <begin position="77"/>
        <end position="86"/>
    </location>
</feature>
<feature type="domain" description="S100/CaBP-9k-type calcium binding subdomain" evidence="2">
    <location>
        <begin position="115"/>
        <end position="157"/>
    </location>
</feature>
<dbReference type="GO" id="GO:0048306">
    <property type="term" value="F:calcium-dependent protein binding"/>
    <property type="evidence" value="ECO:0007669"/>
    <property type="project" value="TreeGrafter"/>
</dbReference>
<dbReference type="InterPro" id="IPR013787">
    <property type="entry name" value="S100_Ca-bd_sub"/>
</dbReference>
<feature type="compositionally biased region" description="Basic and acidic residues" evidence="1">
    <location>
        <begin position="19"/>
        <end position="33"/>
    </location>
</feature>
<dbReference type="SUPFAM" id="SSF47473">
    <property type="entry name" value="EF-hand"/>
    <property type="match status" value="1"/>
</dbReference>
<dbReference type="PANTHER" id="PTHR11639:SF57">
    <property type="entry name" value="PROTEIN S100-A13"/>
    <property type="match status" value="1"/>
</dbReference>
<dbReference type="Proteomes" id="UP000618051">
    <property type="component" value="Unassembled WGS sequence"/>
</dbReference>
<evidence type="ECO:0000313" key="3">
    <source>
        <dbReference type="EMBL" id="KAG0114727.1"/>
    </source>
</evidence>
<feature type="region of interest" description="Disordered" evidence="1">
    <location>
        <begin position="1"/>
        <end position="96"/>
    </location>
</feature>
<dbReference type="AlphaFoldDB" id="A0A835NFD5"/>
<dbReference type="GO" id="GO:0005509">
    <property type="term" value="F:calcium ion binding"/>
    <property type="evidence" value="ECO:0007669"/>
    <property type="project" value="TreeGrafter"/>
</dbReference>
<evidence type="ECO:0000313" key="5">
    <source>
        <dbReference type="Proteomes" id="UP000618051"/>
    </source>
</evidence>
<keyword evidence="5" id="KW-1185">Reference proteome</keyword>
<evidence type="ECO:0000256" key="1">
    <source>
        <dbReference type="SAM" id="MobiDB-lite"/>
    </source>
</evidence>
<dbReference type="EMBL" id="JADDUC010000267">
    <property type="protein sequence ID" value="KAG0114727.1"/>
    <property type="molecule type" value="Genomic_DNA"/>
</dbReference>
<dbReference type="Pfam" id="PF01023">
    <property type="entry name" value="S_100"/>
    <property type="match status" value="1"/>
</dbReference>
<accession>A0A835NFD5</accession>
<reference evidence="3" key="1">
    <citation type="submission" date="2020-10" db="EMBL/GenBank/DDBJ databases">
        <title>Feather gene expression reveals the developmental basis of iridescence in African starlings.</title>
        <authorList>
            <person name="Rubenstein D.R."/>
        </authorList>
    </citation>
    <scope>NUCLEOTIDE SEQUENCE</scope>
    <source>
        <strain evidence="3">SS15</strain>
        <tissue evidence="3">Liver</tissue>
    </source>
</reference>
<organism evidence="3">
    <name type="scientific">Lamprotornis superbus</name>
    <dbReference type="NCBI Taxonomy" id="245042"/>
    <lineage>
        <taxon>Eukaryota</taxon>
        <taxon>Metazoa</taxon>
        <taxon>Chordata</taxon>
        <taxon>Craniata</taxon>
        <taxon>Vertebrata</taxon>
        <taxon>Euteleostomi</taxon>
        <taxon>Archelosauria</taxon>
        <taxon>Archosauria</taxon>
        <taxon>Dinosauria</taxon>
        <taxon>Saurischia</taxon>
        <taxon>Theropoda</taxon>
        <taxon>Coelurosauria</taxon>
        <taxon>Aves</taxon>
        <taxon>Neognathae</taxon>
        <taxon>Neoaves</taxon>
        <taxon>Telluraves</taxon>
        <taxon>Australaves</taxon>
        <taxon>Passeriformes</taxon>
        <taxon>Sturnidae</taxon>
        <taxon>Lamprotornis</taxon>
    </lineage>
</organism>
<evidence type="ECO:0000313" key="4">
    <source>
        <dbReference type="EMBL" id="KAI1229979.1"/>
    </source>
</evidence>
<gene>
    <name evidence="4" type="ORF">IHE44_0010693</name>
    <name evidence="3" type="ORF">IHE44_007254</name>
</gene>
<dbReference type="GO" id="GO:0005615">
    <property type="term" value="C:extracellular space"/>
    <property type="evidence" value="ECO:0007669"/>
    <property type="project" value="TreeGrafter"/>
</dbReference>
<dbReference type="CDD" id="cd05022">
    <property type="entry name" value="S-100A13"/>
    <property type="match status" value="1"/>
</dbReference>
<feature type="non-terminal residue" evidence="3">
    <location>
        <position position="201"/>
    </location>
</feature>
<dbReference type="PANTHER" id="PTHR11639">
    <property type="entry name" value="S100 CALCIUM-BINDING PROTEIN"/>
    <property type="match status" value="1"/>
</dbReference>
<dbReference type="InterPro" id="IPR011992">
    <property type="entry name" value="EF-hand-dom_pair"/>
</dbReference>
<dbReference type="EMBL" id="JADDUC020000033">
    <property type="protein sequence ID" value="KAI1229979.1"/>
    <property type="molecule type" value="Genomic_DNA"/>
</dbReference>
<protein>
    <recommendedName>
        <fullName evidence="2">S100/CaBP-9k-type calcium binding subdomain domain-containing protein</fullName>
    </recommendedName>
</protein>
<dbReference type="GO" id="GO:0048471">
    <property type="term" value="C:perinuclear region of cytoplasm"/>
    <property type="evidence" value="ECO:0007669"/>
    <property type="project" value="TreeGrafter"/>
</dbReference>
<evidence type="ECO:0000259" key="2">
    <source>
        <dbReference type="SMART" id="SM01394"/>
    </source>
</evidence>
<comment type="caution">
    <text evidence="3">The sequence shown here is derived from an EMBL/GenBank/DDBJ whole genome shotgun (WGS) entry which is preliminary data.</text>
</comment>
<reference evidence="4 5" key="2">
    <citation type="journal article" date="2021" name="J. Hered.">
        <title>Feather Gene Expression Elucidates the Developmental Basis of Plumage Iridescence in African Starlings.</title>
        <authorList>
            <person name="Rubenstein D.R."/>
            <person name="Corvelo A."/>
            <person name="MacManes M.D."/>
            <person name="Maia R."/>
            <person name="Narzisi G."/>
            <person name="Rousaki A."/>
            <person name="Vandenabeele P."/>
            <person name="Shawkey M.D."/>
            <person name="Solomon J."/>
        </authorList>
    </citation>
    <scope>NUCLEOTIDE SEQUENCE [LARGE SCALE GENOMIC DNA]</scope>
    <source>
        <strain evidence="4">SS15</strain>
    </source>
</reference>